<dbReference type="EMBL" id="CP069114">
    <property type="protein sequence ID" value="QSS63660.1"/>
    <property type="molecule type" value="Genomic_DNA"/>
</dbReference>
<evidence type="ECO:0000313" key="2">
    <source>
        <dbReference type="Proteomes" id="UP000663671"/>
    </source>
</evidence>
<organism evidence="1 2">
    <name type="scientific">Ajellomyces capsulatus</name>
    <name type="common">Darling's disease fungus</name>
    <name type="synonym">Histoplasma capsulatum</name>
    <dbReference type="NCBI Taxonomy" id="5037"/>
    <lineage>
        <taxon>Eukaryota</taxon>
        <taxon>Fungi</taxon>
        <taxon>Dikarya</taxon>
        <taxon>Ascomycota</taxon>
        <taxon>Pezizomycotina</taxon>
        <taxon>Eurotiomycetes</taxon>
        <taxon>Eurotiomycetidae</taxon>
        <taxon>Onygenales</taxon>
        <taxon>Ajellomycetaceae</taxon>
        <taxon>Histoplasma</taxon>
    </lineage>
</organism>
<gene>
    <name evidence="1" type="ORF">I7I51_00719</name>
</gene>
<name>A0A8A1MEU3_AJECA</name>
<protein>
    <submittedName>
        <fullName evidence="1">Uncharacterized protein</fullName>
    </submittedName>
</protein>
<reference evidence="1" key="1">
    <citation type="submission" date="2021-01" db="EMBL/GenBank/DDBJ databases">
        <title>Chromosome-level genome assembly of a human fungal pathogen reveals clustering of transcriptionally co-regulated genes.</title>
        <authorList>
            <person name="Voorhies M."/>
            <person name="Cohen S."/>
            <person name="Shea T.P."/>
            <person name="Petrus S."/>
            <person name="Munoz J.F."/>
            <person name="Poplawski S."/>
            <person name="Goldman W.E."/>
            <person name="Michael T."/>
            <person name="Cuomo C.A."/>
            <person name="Sil A."/>
            <person name="Beyhan S."/>
        </authorList>
    </citation>
    <scope>NUCLEOTIDE SEQUENCE</scope>
    <source>
        <strain evidence="1">WU24</strain>
    </source>
</reference>
<proteinExistence type="predicted"/>
<evidence type="ECO:0000313" key="1">
    <source>
        <dbReference type="EMBL" id="QSS63660.1"/>
    </source>
</evidence>
<sequence length="134" mass="15040">MDSLIGSNPGETSSKSALRWLAAAWCLGSVSFLDDKTHSWPLGRSTKKYPGYPSCIKRRYVNKLEERRLGLDSSHLGSTRSAKSIEWDDIYLIQATSPIFLDKGGPDSHTGEFTPLFGTQMDDIYEPSKSYRLF</sequence>
<accession>A0A8A1MEU3</accession>
<dbReference type="VEuPathDB" id="FungiDB:I7I51_00719"/>
<dbReference type="AlphaFoldDB" id="A0A8A1MEU3"/>
<dbReference type="Proteomes" id="UP000663671">
    <property type="component" value="Chromosome 1"/>
</dbReference>